<dbReference type="GO" id="GO:0010181">
    <property type="term" value="F:FMN binding"/>
    <property type="evidence" value="ECO:0007669"/>
    <property type="project" value="InterPro"/>
</dbReference>
<feature type="region of interest" description="Disordered" evidence="1">
    <location>
        <begin position="1"/>
        <end position="27"/>
    </location>
</feature>
<dbReference type="STRING" id="1229662.W3XQA3"/>
<evidence type="ECO:0000313" key="4">
    <source>
        <dbReference type="Proteomes" id="UP000030651"/>
    </source>
</evidence>
<dbReference type="HOGENOM" id="CLU_012153_2_0_1"/>
<dbReference type="RefSeq" id="XP_007828287.1">
    <property type="nucleotide sequence ID" value="XM_007830096.1"/>
</dbReference>
<proteinExistence type="predicted"/>
<reference evidence="4" key="1">
    <citation type="journal article" date="2015" name="BMC Genomics">
        <title>Genomic and transcriptomic analysis of the endophytic fungus Pestalotiopsis fici reveals its lifestyle and high potential for synthesis of natural products.</title>
        <authorList>
            <person name="Wang X."/>
            <person name="Zhang X."/>
            <person name="Liu L."/>
            <person name="Xiang M."/>
            <person name="Wang W."/>
            <person name="Sun X."/>
            <person name="Che Y."/>
            <person name="Guo L."/>
            <person name="Liu G."/>
            <person name="Guo L."/>
            <person name="Wang C."/>
            <person name="Yin W.B."/>
            <person name="Stadler M."/>
            <person name="Zhang X."/>
            <person name="Liu X."/>
        </authorList>
    </citation>
    <scope>NUCLEOTIDE SEQUENCE [LARGE SCALE GENOMIC DNA]</scope>
    <source>
        <strain evidence="4">W106-1 / CGMCC3.15140</strain>
    </source>
</reference>
<evidence type="ECO:0000313" key="3">
    <source>
        <dbReference type="EMBL" id="ETS87687.1"/>
    </source>
</evidence>
<keyword evidence="4" id="KW-1185">Reference proteome</keyword>
<gene>
    <name evidence="3" type="ORF">PFICI_01515</name>
</gene>
<dbReference type="InterPro" id="IPR001155">
    <property type="entry name" value="OxRdtase_FMN_N"/>
</dbReference>
<evidence type="ECO:0000256" key="1">
    <source>
        <dbReference type="SAM" id="MobiDB-lite"/>
    </source>
</evidence>
<dbReference type="InParanoid" id="W3XQA3"/>
<dbReference type="OrthoDB" id="72788at2759"/>
<dbReference type="PANTHER" id="PTHR43303">
    <property type="entry name" value="NADPH DEHYDROGENASE C23G7.10C-RELATED"/>
    <property type="match status" value="1"/>
</dbReference>
<dbReference type="Pfam" id="PF00724">
    <property type="entry name" value="Oxidored_FMN"/>
    <property type="match status" value="1"/>
</dbReference>
<dbReference type="eggNOG" id="KOG0134">
    <property type="taxonomic scope" value="Eukaryota"/>
</dbReference>
<dbReference type="AlphaFoldDB" id="W3XQA3"/>
<protein>
    <recommendedName>
        <fullName evidence="2">NADH:flavin oxidoreductase/NADH oxidase N-terminal domain-containing protein</fullName>
    </recommendedName>
</protein>
<dbReference type="InterPro" id="IPR044152">
    <property type="entry name" value="YqjM-like"/>
</dbReference>
<dbReference type="PANTHER" id="PTHR43303:SF2">
    <property type="entry name" value="INDOLEAMINE 2,3-DIOXYGENASE PYRROLE 2,3-DIOXYGENASE (AFU_ORTHOLOGUE AFUA_5G01450"/>
    <property type="match status" value="1"/>
</dbReference>
<dbReference type="KEGG" id="pfy:PFICI_01515"/>
<sequence>MTKSPLENIPAAGTPYFTPAQDPPAGTALHPESAPTLFQPLKIRGMTLQNRFVVSPMCQYSAEDGHHTDWHFAHLSQFVLRGNALTIVEASAVMANGRITPEDSGIWKDSQMGPLRRIVTFAHAQGQKMGIQLAHAGRKASTVAPWIAPRQGGSSATATKELGGWPDNVWAPTPGKFSDGFPEPREMTKEDIAAVVQAFGDAAKRAVDAGFDVIEIHGAHGYLINAFMSPLSNKRTDEYGGSFENRTRFLFEIIKVIRSVIPESMPLFLRISATEWMEYAGEPSWTLQDSIKLAKLLPGVGVDLLDVSSGGNNAHQKIEINPYYQVNLAGSIRDAVKKDGQQTLLIGAVGLITDAEMARSIVQEQDLDAQAQRDRRPSCGTIEVEQEDTGGQKTQADLVLLARQLLREPEFPLRVAHHLGVEVAWPNQYHRAGWRKSQRV</sequence>
<dbReference type="GeneID" id="19266528"/>
<evidence type="ECO:0000259" key="2">
    <source>
        <dbReference type="Pfam" id="PF00724"/>
    </source>
</evidence>
<feature type="domain" description="NADH:flavin oxidoreductase/NADH oxidase N-terminal" evidence="2">
    <location>
        <begin position="37"/>
        <end position="367"/>
    </location>
</feature>
<dbReference type="GO" id="GO:0003959">
    <property type="term" value="F:NADPH dehydrogenase activity"/>
    <property type="evidence" value="ECO:0007669"/>
    <property type="project" value="InterPro"/>
</dbReference>
<dbReference type="EMBL" id="KI912109">
    <property type="protein sequence ID" value="ETS87687.1"/>
    <property type="molecule type" value="Genomic_DNA"/>
</dbReference>
<dbReference type="Gene3D" id="3.20.20.70">
    <property type="entry name" value="Aldolase class I"/>
    <property type="match status" value="1"/>
</dbReference>
<feature type="region of interest" description="Disordered" evidence="1">
    <location>
        <begin position="368"/>
        <end position="390"/>
    </location>
</feature>
<dbReference type="CDD" id="cd02932">
    <property type="entry name" value="OYE_YqiM_FMN"/>
    <property type="match status" value="1"/>
</dbReference>
<dbReference type="GO" id="GO:0050661">
    <property type="term" value="F:NADP binding"/>
    <property type="evidence" value="ECO:0007669"/>
    <property type="project" value="InterPro"/>
</dbReference>
<dbReference type="Proteomes" id="UP000030651">
    <property type="component" value="Unassembled WGS sequence"/>
</dbReference>
<dbReference type="InterPro" id="IPR013785">
    <property type="entry name" value="Aldolase_TIM"/>
</dbReference>
<dbReference type="OMA" id="EPHTNYQ"/>
<name>W3XQA3_PESFW</name>
<accession>W3XQA3</accession>
<organism evidence="3 4">
    <name type="scientific">Pestalotiopsis fici (strain W106-1 / CGMCC3.15140)</name>
    <dbReference type="NCBI Taxonomy" id="1229662"/>
    <lineage>
        <taxon>Eukaryota</taxon>
        <taxon>Fungi</taxon>
        <taxon>Dikarya</taxon>
        <taxon>Ascomycota</taxon>
        <taxon>Pezizomycotina</taxon>
        <taxon>Sordariomycetes</taxon>
        <taxon>Xylariomycetidae</taxon>
        <taxon>Amphisphaeriales</taxon>
        <taxon>Sporocadaceae</taxon>
        <taxon>Pestalotiopsis</taxon>
    </lineage>
</organism>
<dbReference type="SUPFAM" id="SSF51395">
    <property type="entry name" value="FMN-linked oxidoreductases"/>
    <property type="match status" value="1"/>
</dbReference>